<evidence type="ECO:0000313" key="6">
    <source>
        <dbReference type="EMBL" id="GGZ09952.1"/>
    </source>
</evidence>
<dbReference type="GO" id="GO:0005829">
    <property type="term" value="C:cytosol"/>
    <property type="evidence" value="ECO:0007669"/>
    <property type="project" value="TreeGrafter"/>
</dbReference>
<evidence type="ECO:0000313" key="7">
    <source>
        <dbReference type="Proteomes" id="UP000648075"/>
    </source>
</evidence>
<dbReference type="SUPFAM" id="SSF47413">
    <property type="entry name" value="lambda repressor-like DNA-binding domains"/>
    <property type="match status" value="1"/>
</dbReference>
<dbReference type="InterPro" id="IPR026281">
    <property type="entry name" value="HTH_RamB"/>
</dbReference>
<dbReference type="CDD" id="cd00093">
    <property type="entry name" value="HTH_XRE"/>
    <property type="match status" value="1"/>
</dbReference>
<comment type="caution">
    <text evidence="6">The sequence shown here is derived from an EMBL/GenBank/DDBJ whole genome shotgun (WGS) entry which is preliminary data.</text>
</comment>
<dbReference type="PIRSF" id="PIRSF019251">
    <property type="entry name" value="Rv0465c"/>
    <property type="match status" value="1"/>
</dbReference>
<feature type="domain" description="HTH cro/C1-type" evidence="5">
    <location>
        <begin position="13"/>
        <end position="67"/>
    </location>
</feature>
<evidence type="ECO:0000256" key="3">
    <source>
        <dbReference type="ARBA" id="ARBA00023125"/>
    </source>
</evidence>
<dbReference type="Gene3D" id="1.10.260.40">
    <property type="entry name" value="lambda repressor-like DNA-binding domains"/>
    <property type="match status" value="1"/>
</dbReference>
<reference evidence="6" key="2">
    <citation type="submission" date="2020-09" db="EMBL/GenBank/DDBJ databases">
        <authorList>
            <person name="Sun Q."/>
            <person name="Kim S."/>
        </authorList>
    </citation>
    <scope>NUCLEOTIDE SEQUENCE</scope>
    <source>
        <strain evidence="6">KCTC 32255</strain>
    </source>
</reference>
<accession>A0A918PHJ4</accession>
<keyword evidence="3" id="KW-0238">DNA-binding</keyword>
<dbReference type="PANTHER" id="PTHR46797:SF23">
    <property type="entry name" value="HTH-TYPE TRANSCRIPTIONAL REGULATOR SUTR"/>
    <property type="match status" value="1"/>
</dbReference>
<dbReference type="EMBL" id="BMZA01000010">
    <property type="protein sequence ID" value="GGZ09952.1"/>
    <property type="molecule type" value="Genomic_DNA"/>
</dbReference>
<dbReference type="SMART" id="SM00530">
    <property type="entry name" value="HTH_XRE"/>
    <property type="match status" value="1"/>
</dbReference>
<evidence type="ECO:0000256" key="1">
    <source>
        <dbReference type="ARBA" id="ARBA00007227"/>
    </source>
</evidence>
<keyword evidence="7" id="KW-1185">Reference proteome</keyword>
<comment type="similarity">
    <text evidence="1">Belongs to the short-chain fatty acyl-CoA assimilation regulator (ScfR) family.</text>
</comment>
<protein>
    <submittedName>
        <fullName evidence="6">XRE family transcriptional regulator</fullName>
    </submittedName>
</protein>
<dbReference type="Pfam" id="PF06114">
    <property type="entry name" value="Peptidase_M78"/>
    <property type="match status" value="1"/>
</dbReference>
<dbReference type="GO" id="GO:0003700">
    <property type="term" value="F:DNA-binding transcription factor activity"/>
    <property type="evidence" value="ECO:0007669"/>
    <property type="project" value="TreeGrafter"/>
</dbReference>
<evidence type="ECO:0000259" key="5">
    <source>
        <dbReference type="PROSITE" id="PS50943"/>
    </source>
</evidence>
<dbReference type="AlphaFoldDB" id="A0A918PHJ4"/>
<dbReference type="GO" id="GO:0003677">
    <property type="term" value="F:DNA binding"/>
    <property type="evidence" value="ECO:0007669"/>
    <property type="project" value="UniProtKB-KW"/>
</dbReference>
<dbReference type="InterPro" id="IPR050807">
    <property type="entry name" value="TransReg_Diox_bact_type"/>
</dbReference>
<sequence>MAQNRPLYLGPRLRRLRRELGLTQQAMAADLEISPSYIALLERNQRPVTADMLLRLATSYRLDIGDLALDTGEDYARRVSDVLRDPIFADIDLPALEVADLAMSFPGVSEALLRLYTAYTREQQALAEREETGSTGEVDPTVEAQRYMAAASMHFPELEARAEELAAEIDTAGGAEKWLAAKGVRVRFLPPDVLVNSLRRFDRHNQQLLLDETLDGPARAFQLATHIAYTAMRLDLARLLRDHRFTSPTAQVLARRALAGYAATALLMPYSRFVRAVDARGYDIEAIARHFGSTFEQVAHRLVMCNRPADDRVPFFLIRMDEAGNVSKRLDATGVPFAMLGGPCPLWQVHTVFRRPGEIATQWLELPDGQRFFSIARTVTAYDGRFGRAPLVRAIALVCAAQDAPRTVYAAGLTPDKAPVTPIGLSCRLCHRAECRARAVPPIGREILADDTNRPTQPFSFSES</sequence>
<dbReference type="PANTHER" id="PTHR46797">
    <property type="entry name" value="HTH-TYPE TRANSCRIPTIONAL REGULATOR"/>
    <property type="match status" value="1"/>
</dbReference>
<keyword evidence="2" id="KW-0805">Transcription regulation</keyword>
<dbReference type="PROSITE" id="PS50943">
    <property type="entry name" value="HTH_CROC1"/>
    <property type="match status" value="1"/>
</dbReference>
<dbReference type="RefSeq" id="WP_189621659.1">
    <property type="nucleotide sequence ID" value="NZ_BMZA01000010.1"/>
</dbReference>
<proteinExistence type="inferred from homology"/>
<dbReference type="Pfam" id="PF01381">
    <property type="entry name" value="HTH_3"/>
    <property type="match status" value="1"/>
</dbReference>
<evidence type="ECO:0000256" key="2">
    <source>
        <dbReference type="ARBA" id="ARBA00023015"/>
    </source>
</evidence>
<organism evidence="6 7">
    <name type="scientific">Novosphingobium colocasiae</name>
    <dbReference type="NCBI Taxonomy" id="1256513"/>
    <lineage>
        <taxon>Bacteria</taxon>
        <taxon>Pseudomonadati</taxon>
        <taxon>Pseudomonadota</taxon>
        <taxon>Alphaproteobacteria</taxon>
        <taxon>Sphingomonadales</taxon>
        <taxon>Sphingomonadaceae</taxon>
        <taxon>Novosphingobium</taxon>
    </lineage>
</organism>
<dbReference type="Pfam" id="PF09856">
    <property type="entry name" value="ScfRs"/>
    <property type="match status" value="1"/>
</dbReference>
<keyword evidence="4" id="KW-0804">Transcription</keyword>
<dbReference type="InterPro" id="IPR018653">
    <property type="entry name" value="ScfR_C"/>
</dbReference>
<dbReference type="InterPro" id="IPR010359">
    <property type="entry name" value="IrrE_HExxH"/>
</dbReference>
<dbReference type="InterPro" id="IPR010982">
    <property type="entry name" value="Lambda_DNA-bd_dom_sf"/>
</dbReference>
<evidence type="ECO:0000256" key="4">
    <source>
        <dbReference type="ARBA" id="ARBA00023163"/>
    </source>
</evidence>
<dbReference type="Proteomes" id="UP000648075">
    <property type="component" value="Unassembled WGS sequence"/>
</dbReference>
<name>A0A918PHJ4_9SPHN</name>
<reference evidence="6" key="1">
    <citation type="journal article" date="2014" name="Int. J. Syst. Evol. Microbiol.">
        <title>Complete genome sequence of Corynebacterium casei LMG S-19264T (=DSM 44701T), isolated from a smear-ripened cheese.</title>
        <authorList>
            <consortium name="US DOE Joint Genome Institute (JGI-PGF)"/>
            <person name="Walter F."/>
            <person name="Albersmeier A."/>
            <person name="Kalinowski J."/>
            <person name="Ruckert C."/>
        </authorList>
    </citation>
    <scope>NUCLEOTIDE SEQUENCE</scope>
    <source>
        <strain evidence="6">KCTC 32255</strain>
    </source>
</reference>
<dbReference type="InterPro" id="IPR001387">
    <property type="entry name" value="Cro/C1-type_HTH"/>
</dbReference>
<gene>
    <name evidence="6" type="ORF">GCM10011614_26240</name>
</gene>